<dbReference type="RefSeq" id="WP_013487337.1">
    <property type="nucleotide sequence ID" value="NC_014829.1"/>
</dbReference>
<keyword evidence="1" id="KW-0324">Glycolysis</keyword>
<protein>
    <submittedName>
        <fullName evidence="5">Phosphoglycerate mutase</fullName>
    </submittedName>
</protein>
<feature type="binding site" evidence="4">
    <location>
        <position position="58"/>
    </location>
    <ligand>
        <name>substrate</name>
    </ligand>
</feature>
<dbReference type="PANTHER" id="PTHR48100">
    <property type="entry name" value="BROAD-SPECIFICITY PHOSPHATASE YOR283W-RELATED"/>
    <property type="match status" value="1"/>
</dbReference>
<dbReference type="HOGENOM" id="CLU_033323_9_0_9"/>
<dbReference type="InterPro" id="IPR050275">
    <property type="entry name" value="PGM_Phosphatase"/>
</dbReference>
<evidence type="ECO:0000256" key="2">
    <source>
        <dbReference type="ARBA" id="ARBA00023235"/>
    </source>
</evidence>
<dbReference type="Gene3D" id="3.40.50.1240">
    <property type="entry name" value="Phosphoglycerate mutase-like"/>
    <property type="match status" value="1"/>
</dbReference>
<dbReference type="SUPFAM" id="SSF53254">
    <property type="entry name" value="Phosphoglycerate mutase-like"/>
    <property type="match status" value="1"/>
</dbReference>
<dbReference type="Pfam" id="PF00300">
    <property type="entry name" value="His_Phos_1"/>
    <property type="match status" value="1"/>
</dbReference>
<dbReference type="EMBL" id="CP002394">
    <property type="protein sequence ID" value="ADU28996.1"/>
    <property type="molecule type" value="Genomic_DNA"/>
</dbReference>
<dbReference type="CDD" id="cd07067">
    <property type="entry name" value="HP_PGM_like"/>
    <property type="match status" value="1"/>
</dbReference>
<name>E6TZD4_EVAC2</name>
<dbReference type="GO" id="GO:0016791">
    <property type="term" value="F:phosphatase activity"/>
    <property type="evidence" value="ECO:0007669"/>
    <property type="project" value="TreeGrafter"/>
</dbReference>
<evidence type="ECO:0000256" key="3">
    <source>
        <dbReference type="PIRSR" id="PIRSR613078-1"/>
    </source>
</evidence>
<evidence type="ECO:0000313" key="6">
    <source>
        <dbReference type="Proteomes" id="UP000001401"/>
    </source>
</evidence>
<feature type="binding site" evidence="4">
    <location>
        <begin position="8"/>
        <end position="15"/>
    </location>
    <ligand>
        <name>substrate</name>
    </ligand>
</feature>
<dbReference type="SMART" id="SM00855">
    <property type="entry name" value="PGAM"/>
    <property type="match status" value="1"/>
</dbReference>
<dbReference type="InterPro" id="IPR013078">
    <property type="entry name" value="His_Pase_superF_clade-1"/>
</dbReference>
<sequence length="211" mass="23978">MVKIFITRHGETKWNIEKRLQGALDSELTEKGVANAIALGERLKNINFHAIHSSTSQRAFHTAQLISSKNKGIPIIKEENLREISFGDWEGLTSVEIETKSKDNFSRFWNASHLYDPLPHQAESLSHLRMRVQKVIDTMITSYESGSVLIVTHAVVIRILLNIFEKKKTFENMWDGPFINGTSLTIVNVSNGKFEIELIGDDLHVKGHEEK</sequence>
<keyword evidence="2" id="KW-0413">Isomerase</keyword>
<feature type="active site" description="Tele-phosphohistidine intermediate" evidence="3">
    <location>
        <position position="9"/>
    </location>
</feature>
<evidence type="ECO:0000256" key="1">
    <source>
        <dbReference type="ARBA" id="ARBA00023152"/>
    </source>
</evidence>
<organism evidence="5 6">
    <name type="scientific">Evansella cellulosilytica (strain ATCC 21833 / DSM 2522 / FERM P-1141 / JCM 9156 / N-4)</name>
    <name type="common">Bacillus cellulosilyticus</name>
    <dbReference type="NCBI Taxonomy" id="649639"/>
    <lineage>
        <taxon>Bacteria</taxon>
        <taxon>Bacillati</taxon>
        <taxon>Bacillota</taxon>
        <taxon>Bacilli</taxon>
        <taxon>Bacillales</taxon>
        <taxon>Bacillaceae</taxon>
        <taxon>Evansella</taxon>
    </lineage>
</organism>
<dbReference type="OrthoDB" id="9782128at2"/>
<dbReference type="InterPro" id="IPR029033">
    <property type="entry name" value="His_PPase_superfam"/>
</dbReference>
<dbReference type="PROSITE" id="PS00175">
    <property type="entry name" value="PG_MUTASE"/>
    <property type="match status" value="1"/>
</dbReference>
<dbReference type="eggNOG" id="COG0406">
    <property type="taxonomic scope" value="Bacteria"/>
</dbReference>
<dbReference type="InterPro" id="IPR001345">
    <property type="entry name" value="PG/BPGM_mutase_AS"/>
</dbReference>
<feature type="active site" description="Proton donor/acceptor" evidence="3">
    <location>
        <position position="83"/>
    </location>
</feature>
<dbReference type="STRING" id="649639.Bcell_0714"/>
<evidence type="ECO:0000256" key="4">
    <source>
        <dbReference type="PIRSR" id="PIRSR613078-2"/>
    </source>
</evidence>
<reference evidence="5" key="1">
    <citation type="submission" date="2010-12" db="EMBL/GenBank/DDBJ databases">
        <title>Complete sequence of Bacillus cellulosilyticus DSM 2522.</title>
        <authorList>
            <consortium name="US DOE Joint Genome Institute"/>
            <person name="Lucas S."/>
            <person name="Copeland A."/>
            <person name="Lapidus A."/>
            <person name="Cheng J.-F."/>
            <person name="Bruce D."/>
            <person name="Goodwin L."/>
            <person name="Pitluck S."/>
            <person name="Chertkov O."/>
            <person name="Detter J.C."/>
            <person name="Han C."/>
            <person name="Tapia R."/>
            <person name="Land M."/>
            <person name="Hauser L."/>
            <person name="Jeffries C."/>
            <person name="Kyrpides N."/>
            <person name="Ivanova N."/>
            <person name="Mikhailova N."/>
            <person name="Brumm P."/>
            <person name="Mead D."/>
            <person name="Woyke T."/>
        </authorList>
    </citation>
    <scope>NUCLEOTIDE SEQUENCE [LARGE SCALE GENOMIC DNA]</scope>
    <source>
        <strain evidence="5">DSM 2522</strain>
    </source>
</reference>
<dbReference type="GO" id="GO:0005737">
    <property type="term" value="C:cytoplasm"/>
    <property type="evidence" value="ECO:0007669"/>
    <property type="project" value="TreeGrafter"/>
</dbReference>
<dbReference type="AlphaFoldDB" id="E6TZD4"/>
<dbReference type="KEGG" id="bco:Bcell_0714"/>
<accession>E6TZD4</accession>
<dbReference type="Proteomes" id="UP000001401">
    <property type="component" value="Chromosome"/>
</dbReference>
<evidence type="ECO:0000313" key="5">
    <source>
        <dbReference type="EMBL" id="ADU28996.1"/>
    </source>
</evidence>
<dbReference type="PANTHER" id="PTHR48100:SF1">
    <property type="entry name" value="HISTIDINE PHOSPHATASE FAMILY PROTEIN-RELATED"/>
    <property type="match status" value="1"/>
</dbReference>
<proteinExistence type="predicted"/>
<keyword evidence="6" id="KW-1185">Reference proteome</keyword>
<gene>
    <name evidence="5" type="ordered locus">Bcell_0714</name>
</gene>